<keyword evidence="5 6" id="KW-0472">Membrane</keyword>
<feature type="transmembrane region" description="Helical" evidence="6">
    <location>
        <begin position="100"/>
        <end position="126"/>
    </location>
</feature>
<evidence type="ECO:0000256" key="6">
    <source>
        <dbReference type="SAM" id="Phobius"/>
    </source>
</evidence>
<reference evidence="8" key="1">
    <citation type="submission" date="2015-07" db="EMBL/GenBank/DDBJ databases">
        <title>Discovery of a poly(ethylene terephthalate assimilation.</title>
        <authorList>
            <person name="Yoshida S."/>
            <person name="Hiraga K."/>
            <person name="Takehana T."/>
            <person name="Taniguchi I."/>
            <person name="Yamaji H."/>
            <person name="Maeda Y."/>
            <person name="Toyohara K."/>
            <person name="Miyamoto K."/>
            <person name="Kimura Y."/>
            <person name="Oda K."/>
        </authorList>
    </citation>
    <scope>NUCLEOTIDE SEQUENCE [LARGE SCALE GENOMIC DNA]</scope>
    <source>
        <strain evidence="8">NBRC 110686 / TISTR 2288 / 201-F6</strain>
    </source>
</reference>
<dbReference type="PANTHER" id="PTHR12778:SF10">
    <property type="entry name" value="MAJOR FACILITATOR SUPERFAMILY DOMAIN-CONTAINING PROTEIN 3"/>
    <property type="match status" value="1"/>
</dbReference>
<evidence type="ECO:0000256" key="1">
    <source>
        <dbReference type="ARBA" id="ARBA00004141"/>
    </source>
</evidence>
<feature type="transmembrane region" description="Helical" evidence="6">
    <location>
        <begin position="390"/>
        <end position="411"/>
    </location>
</feature>
<dbReference type="SUPFAM" id="SSF103473">
    <property type="entry name" value="MFS general substrate transporter"/>
    <property type="match status" value="1"/>
</dbReference>
<feature type="transmembrane region" description="Helical" evidence="6">
    <location>
        <begin position="74"/>
        <end position="94"/>
    </location>
</feature>
<dbReference type="Gene3D" id="1.20.1250.20">
    <property type="entry name" value="MFS general substrate transporter like domains"/>
    <property type="match status" value="1"/>
</dbReference>
<feature type="transmembrane region" description="Helical" evidence="6">
    <location>
        <begin position="363"/>
        <end position="384"/>
    </location>
</feature>
<feature type="transmembrane region" description="Helical" evidence="6">
    <location>
        <begin position="45"/>
        <end position="62"/>
    </location>
</feature>
<comment type="caution">
    <text evidence="7">The sequence shown here is derived from an EMBL/GenBank/DDBJ whole genome shotgun (WGS) entry which is preliminary data.</text>
</comment>
<dbReference type="EMBL" id="BBYR01000077">
    <property type="protein sequence ID" value="GAP38494.1"/>
    <property type="molecule type" value="Genomic_DNA"/>
</dbReference>
<feature type="transmembrane region" description="Helical" evidence="6">
    <location>
        <begin position="230"/>
        <end position="249"/>
    </location>
</feature>
<evidence type="ECO:0000256" key="2">
    <source>
        <dbReference type="ARBA" id="ARBA00022448"/>
    </source>
</evidence>
<keyword evidence="8" id="KW-1185">Reference proteome</keyword>
<keyword evidence="4 6" id="KW-1133">Transmembrane helix</keyword>
<dbReference type="GO" id="GO:0022857">
    <property type="term" value="F:transmembrane transporter activity"/>
    <property type="evidence" value="ECO:0007669"/>
    <property type="project" value="InterPro"/>
</dbReference>
<feature type="transmembrane region" description="Helical" evidence="6">
    <location>
        <begin position="12"/>
        <end position="33"/>
    </location>
</feature>
<organism evidence="7 8">
    <name type="scientific">Piscinibacter sakaiensis</name>
    <name type="common">Ideonella sakaiensis</name>
    <dbReference type="NCBI Taxonomy" id="1547922"/>
    <lineage>
        <taxon>Bacteria</taxon>
        <taxon>Pseudomonadati</taxon>
        <taxon>Pseudomonadota</taxon>
        <taxon>Betaproteobacteria</taxon>
        <taxon>Burkholderiales</taxon>
        <taxon>Sphaerotilaceae</taxon>
        <taxon>Piscinibacter</taxon>
    </lineage>
</organism>
<keyword evidence="2" id="KW-0813">Transport</keyword>
<evidence type="ECO:0000256" key="5">
    <source>
        <dbReference type="ARBA" id="ARBA00023136"/>
    </source>
</evidence>
<dbReference type="AlphaFoldDB" id="A0A0K8P7J0"/>
<feature type="transmembrane region" description="Helical" evidence="6">
    <location>
        <begin position="269"/>
        <end position="292"/>
    </location>
</feature>
<feature type="transmembrane region" description="Helical" evidence="6">
    <location>
        <begin position="172"/>
        <end position="191"/>
    </location>
</feature>
<sequence>MSLPSAASPWRWIPSLYLVQGLPYVAVMTLSVVAYKNLGVSNTEIALLTSGFYLPWVLKPLWSPWVDLCGSPRRWVVGLQLAIALALLALAAALRTPHWLLASVAVFWLLAFASATHDIAADGFYLQALPPRAQAAFVGVRSAAYRAAMIGGQGGLVVLAGTLIAAGFGVASAWSVVFSLLAAVFVAAALLHRRVLPRPAPAALPVERPTLRAMRGVFAAYFRRPEIGRALAFVLLYRLGEAQLLKLVVPFLLDPREAGGLGLDTAQVGWVYGTLGIGALTAGGLLGGLWIARRGLERCLWPMLLATHLPNLLYVALAVLQPASLAAVGLCVVLEQFGYGLGFTAFLVVLLRLAQGPHPVAHYAIGTGLMALGMMLPGLVAGALQSVLGYPAFFVWACVATLPSFVAAAALRLPREEAAGPAGVPA</sequence>
<dbReference type="Proteomes" id="UP000037660">
    <property type="component" value="Unassembled WGS sequence"/>
</dbReference>
<evidence type="ECO:0000313" key="8">
    <source>
        <dbReference type="Proteomes" id="UP000037660"/>
    </source>
</evidence>
<dbReference type="STRING" id="1547922.ISF6_4952"/>
<dbReference type="InterPro" id="IPR036259">
    <property type="entry name" value="MFS_trans_sf"/>
</dbReference>
<name>A0A0K8P7J0_PISS1</name>
<comment type="subcellular location">
    <subcellularLocation>
        <location evidence="1">Membrane</location>
        <topology evidence="1">Multi-pass membrane protein</topology>
    </subcellularLocation>
</comment>
<feature type="transmembrane region" description="Helical" evidence="6">
    <location>
        <begin position="147"/>
        <end position="166"/>
    </location>
</feature>
<dbReference type="RefSeq" id="WP_054022353.1">
    <property type="nucleotide sequence ID" value="NZ_BBYR01000077.1"/>
</dbReference>
<dbReference type="InterPro" id="IPR004752">
    <property type="entry name" value="AmpG_permease/AT-1"/>
</dbReference>
<protein>
    <submittedName>
        <fullName evidence="7">AmpG permease</fullName>
    </submittedName>
</protein>
<evidence type="ECO:0000256" key="3">
    <source>
        <dbReference type="ARBA" id="ARBA00022692"/>
    </source>
</evidence>
<keyword evidence="3 6" id="KW-0812">Transmembrane</keyword>
<gene>
    <name evidence="7" type="ORF">ISF6_4952</name>
</gene>
<evidence type="ECO:0000313" key="7">
    <source>
        <dbReference type="EMBL" id="GAP38494.1"/>
    </source>
</evidence>
<evidence type="ECO:0000256" key="4">
    <source>
        <dbReference type="ARBA" id="ARBA00022989"/>
    </source>
</evidence>
<feature type="transmembrane region" description="Helical" evidence="6">
    <location>
        <begin position="326"/>
        <end position="351"/>
    </location>
</feature>
<dbReference type="GO" id="GO:0016020">
    <property type="term" value="C:membrane"/>
    <property type="evidence" value="ECO:0007669"/>
    <property type="project" value="UniProtKB-SubCell"/>
</dbReference>
<dbReference type="OrthoDB" id="9787815at2"/>
<reference evidence="7 8" key="2">
    <citation type="journal article" date="2016" name="Science">
        <title>A bacterium that degrades and assimilates poly(ethylene terephthalate).</title>
        <authorList>
            <person name="Yoshida S."/>
            <person name="Hiraga K."/>
            <person name="Takehana T."/>
            <person name="Taniguchi I."/>
            <person name="Yamaji H."/>
            <person name="Maeda Y."/>
            <person name="Toyohara K."/>
            <person name="Miyamoto K."/>
            <person name="Kimura Y."/>
            <person name="Oda K."/>
        </authorList>
    </citation>
    <scope>NUCLEOTIDE SEQUENCE [LARGE SCALE GENOMIC DNA]</scope>
    <source>
        <strain evidence="8">NBRC 110686 / TISTR 2288 / 201-F6</strain>
    </source>
</reference>
<dbReference type="PANTHER" id="PTHR12778">
    <property type="entry name" value="SOLUTE CARRIER FAMILY 33 ACETYL-COA TRANSPORTER -RELATED"/>
    <property type="match status" value="1"/>
</dbReference>
<accession>A0A0K8P7J0</accession>
<proteinExistence type="predicted"/>
<dbReference type="Pfam" id="PF07690">
    <property type="entry name" value="MFS_1"/>
    <property type="match status" value="1"/>
</dbReference>
<dbReference type="InterPro" id="IPR011701">
    <property type="entry name" value="MFS"/>
</dbReference>